<evidence type="ECO:0008006" key="5">
    <source>
        <dbReference type="Google" id="ProtNLM"/>
    </source>
</evidence>
<dbReference type="Proteomes" id="UP000186471">
    <property type="component" value="Unassembled WGS sequence"/>
</dbReference>
<feature type="transmembrane region" description="Helical" evidence="2">
    <location>
        <begin position="78"/>
        <end position="100"/>
    </location>
</feature>
<feature type="region of interest" description="Disordered" evidence="1">
    <location>
        <begin position="1"/>
        <end position="70"/>
    </location>
</feature>
<organism evidence="3 4">
    <name type="scientific">Actinomyces oris</name>
    <dbReference type="NCBI Taxonomy" id="544580"/>
    <lineage>
        <taxon>Bacteria</taxon>
        <taxon>Bacillati</taxon>
        <taxon>Actinomycetota</taxon>
        <taxon>Actinomycetes</taxon>
        <taxon>Actinomycetales</taxon>
        <taxon>Actinomycetaceae</taxon>
        <taxon>Actinomyces</taxon>
    </lineage>
</organism>
<accession>A0A1Q8VCT4</accession>
<evidence type="ECO:0000256" key="1">
    <source>
        <dbReference type="SAM" id="MobiDB-lite"/>
    </source>
</evidence>
<sequence>MSHRGDADSPQALEGAAEEELPNRALLDEVLADDPEEQDDFSEEDFPEDEFPEDEFPEDEFPEGDRPRPARRRRVRRWGTVLVVLVVILSAGAVGAEYLVRGQIDAAVRSALPGLSPDARIATRGIVLSQVVGGSLDSLSVDSSSLTITSKGQSNASVTLSDVDVDLSHISLHKPYQTDAVAASGTVSWQQVAEFAAASHPKLKGVTLQAKRMGTSAQDPGAIQASMSVLGLGGEAEIVPSLGSDGSLVLTITSTRMAGKKLGVDVDTGDASMLSYVGLDSPQITIPASSLPPGLRPTSAIVTNDGLRLSLAGSRVNLGQL</sequence>
<gene>
    <name evidence="3" type="ORF">BKH31_08385</name>
</gene>
<name>A0A1Q8VCT4_9ACTO</name>
<dbReference type="AlphaFoldDB" id="A0A1Q8VCT4"/>
<proteinExistence type="predicted"/>
<comment type="caution">
    <text evidence="3">The sequence shown here is derived from an EMBL/GenBank/DDBJ whole genome shotgun (WGS) entry which is preliminary data.</text>
</comment>
<keyword evidence="2" id="KW-1133">Transmembrane helix</keyword>
<dbReference type="EMBL" id="MSKK01000036">
    <property type="protein sequence ID" value="OLO45900.1"/>
    <property type="molecule type" value="Genomic_DNA"/>
</dbReference>
<evidence type="ECO:0000313" key="4">
    <source>
        <dbReference type="Proteomes" id="UP000186471"/>
    </source>
</evidence>
<dbReference type="OrthoDB" id="3253921at2"/>
<evidence type="ECO:0000256" key="2">
    <source>
        <dbReference type="SAM" id="Phobius"/>
    </source>
</evidence>
<dbReference type="Pfam" id="PF11209">
    <property type="entry name" value="LmeA"/>
    <property type="match status" value="1"/>
</dbReference>
<keyword evidence="2" id="KW-0812">Transmembrane</keyword>
<protein>
    <recommendedName>
        <fullName evidence="5">DUF2993 domain-containing protein</fullName>
    </recommendedName>
</protein>
<feature type="compositionally biased region" description="Acidic residues" evidence="1">
    <location>
        <begin position="30"/>
        <end position="62"/>
    </location>
</feature>
<keyword evidence="2" id="KW-0472">Membrane</keyword>
<evidence type="ECO:0000313" key="3">
    <source>
        <dbReference type="EMBL" id="OLO45900.1"/>
    </source>
</evidence>
<reference evidence="3 4" key="1">
    <citation type="submission" date="2016-12" db="EMBL/GenBank/DDBJ databases">
        <title>Genomic comparison of strains in the 'Actinomyces naeslundii' group.</title>
        <authorList>
            <person name="Mughal S.R."/>
            <person name="Do T."/>
            <person name="Gilbert S.C."/>
            <person name="Witherden E.A."/>
            <person name="Didelot X."/>
            <person name="Beighton D."/>
        </authorList>
    </citation>
    <scope>NUCLEOTIDE SEQUENCE [LARGE SCALE GENOMIC DNA]</scope>
    <source>
        <strain evidence="3 4">R21091</strain>
    </source>
</reference>
<dbReference type="InterPro" id="IPR021373">
    <property type="entry name" value="DUF2993"/>
</dbReference>